<dbReference type="EMBL" id="SCFR01000003">
    <property type="protein sequence ID" value="TFF67266.1"/>
    <property type="molecule type" value="Genomic_DNA"/>
</dbReference>
<dbReference type="Proteomes" id="UP000297454">
    <property type="component" value="Unassembled WGS sequence"/>
</dbReference>
<dbReference type="RefSeq" id="WP_134712047.1">
    <property type="nucleotide sequence ID" value="NZ_CP119081.1"/>
</dbReference>
<sequence length="131" mass="15062">MKKKNILFAILALIILLTNYSVEAESVYVHRNSKKHLVYNKNGVKQEAFYDYGTLVPFDDARIYSYCKGSKTNYVSIYYSDSGLSTFKRKKMTTNDDDAAYVNYTSGYDYLDADSYAYNEGDITQDLNVIK</sequence>
<organism evidence="2 3">
    <name type="scientific">Helcococcus ovis</name>
    <dbReference type="NCBI Taxonomy" id="72026"/>
    <lineage>
        <taxon>Bacteria</taxon>
        <taxon>Bacillati</taxon>
        <taxon>Bacillota</taxon>
        <taxon>Tissierellia</taxon>
        <taxon>Tissierellales</taxon>
        <taxon>Peptoniphilaceae</taxon>
        <taxon>Helcococcus</taxon>
    </lineage>
</organism>
<feature type="chain" id="PRO_5043195198" evidence="1">
    <location>
        <begin position="25"/>
        <end position="131"/>
    </location>
</feature>
<feature type="signal peptide" evidence="1">
    <location>
        <begin position="1"/>
        <end position="24"/>
    </location>
</feature>
<keyword evidence="1" id="KW-0732">Signal</keyword>
<proteinExistence type="predicted"/>
<dbReference type="OrthoDB" id="10006791at2"/>
<name>A0A4R9C2J7_9FIRM</name>
<reference evidence="2 3" key="1">
    <citation type="submission" date="2019-01" db="EMBL/GenBank/DDBJ databases">
        <title>Draft Genome Sequences of Helcococcus ovis Strains Isolated from the Uterus and Vagina of Dairy Cows with Metritis.</title>
        <authorList>
            <person name="Cunha F."/>
            <person name="Jeon S.J."/>
            <person name="Kutzer P."/>
            <person name="Galvao K.N."/>
        </authorList>
    </citation>
    <scope>NUCLEOTIDE SEQUENCE [LARGE SCALE GENOMIC DNA]</scope>
    <source>
        <strain evidence="2 3">KG-37</strain>
    </source>
</reference>
<dbReference type="GeneID" id="97031361"/>
<evidence type="ECO:0000256" key="1">
    <source>
        <dbReference type="SAM" id="SignalP"/>
    </source>
</evidence>
<dbReference type="AlphaFoldDB" id="A0A4R9C2J7"/>
<comment type="caution">
    <text evidence="2">The sequence shown here is derived from an EMBL/GenBank/DDBJ whole genome shotgun (WGS) entry which is preliminary data.</text>
</comment>
<keyword evidence="3" id="KW-1185">Reference proteome</keyword>
<evidence type="ECO:0000313" key="3">
    <source>
        <dbReference type="Proteomes" id="UP000297454"/>
    </source>
</evidence>
<evidence type="ECO:0000313" key="2">
    <source>
        <dbReference type="EMBL" id="TFF67266.1"/>
    </source>
</evidence>
<gene>
    <name evidence="2" type="ORF">EQF91_01185</name>
</gene>
<protein>
    <submittedName>
        <fullName evidence="2">Uncharacterized protein</fullName>
    </submittedName>
</protein>
<accession>A0A4R9C2J7</accession>